<dbReference type="EMBL" id="LT985188">
    <property type="protein sequence ID" value="SPD85851.1"/>
    <property type="molecule type" value="Genomic_DNA"/>
</dbReference>
<sequence>MSHDTDDTLAVSDMPPAVIVTGPQVVADGSSAHNHTGKPTKPIEFGPFANGVIPTVIGFNCTRATRSRAICWGDT</sequence>
<dbReference type="Proteomes" id="UP000238164">
    <property type="component" value="Chromosome 1"/>
</dbReference>
<keyword evidence="2" id="KW-1185">Reference proteome</keyword>
<reference evidence="1 2" key="1">
    <citation type="submission" date="2018-02" db="EMBL/GenBank/DDBJ databases">
        <authorList>
            <person name="Cohen D.B."/>
            <person name="Kent A.D."/>
        </authorList>
    </citation>
    <scope>NUCLEOTIDE SEQUENCE [LARGE SCALE GENOMIC DNA]</scope>
    <source>
        <strain evidence="1">1</strain>
    </source>
</reference>
<organism evidence="1 2">
    <name type="scientific">Micropruina glycogenica</name>
    <dbReference type="NCBI Taxonomy" id="75385"/>
    <lineage>
        <taxon>Bacteria</taxon>
        <taxon>Bacillati</taxon>
        <taxon>Actinomycetota</taxon>
        <taxon>Actinomycetes</taxon>
        <taxon>Propionibacteriales</taxon>
        <taxon>Nocardioidaceae</taxon>
        <taxon>Micropruina</taxon>
    </lineage>
</organism>
<protein>
    <submittedName>
        <fullName evidence="1">Uncharacterized protein</fullName>
    </submittedName>
</protein>
<evidence type="ECO:0000313" key="1">
    <source>
        <dbReference type="EMBL" id="SPD85851.1"/>
    </source>
</evidence>
<name>A0A2N9JCK7_9ACTN</name>
<proteinExistence type="predicted"/>
<accession>A0A2N9JCK7</accession>
<gene>
    <name evidence="1" type="ORF">MPLG2_0815</name>
</gene>
<dbReference type="KEGG" id="mgg:MPLG2_0815"/>
<dbReference type="AlphaFoldDB" id="A0A2N9JCK7"/>
<evidence type="ECO:0000313" key="2">
    <source>
        <dbReference type="Proteomes" id="UP000238164"/>
    </source>
</evidence>